<evidence type="ECO:0000313" key="2">
    <source>
        <dbReference type="EMBL" id="KAK9744997.1"/>
    </source>
</evidence>
<evidence type="ECO:0000313" key="3">
    <source>
        <dbReference type="Proteomes" id="UP001458880"/>
    </source>
</evidence>
<proteinExistence type="predicted"/>
<keyword evidence="1" id="KW-1133">Transmembrane helix</keyword>
<evidence type="ECO:0000256" key="1">
    <source>
        <dbReference type="SAM" id="Phobius"/>
    </source>
</evidence>
<gene>
    <name evidence="2" type="ORF">QE152_g7291</name>
</gene>
<accession>A0AAW1MFJ7</accession>
<sequence length="406" mass="46248">MQSEERYPLLLLFLDDANKANRKSRNVFFERGRSSGIMSGASTILTQWPGHLSSCGLAIIITVMTVLFFSLMLLASTVKPIPFHPRCLRKSYDGFETNLYLVHDGKGWQQSELDILERIAIKYTQCDIELLILREDNCTNHKEHQLVKHKFIRPKRQTKEVGKHKHKLPHNKTNRILDLEINIGAKSLLKAFLERRRRLNSTISTTSTTPTSIPHLPNIHDVLNKFPTIIVKNTTKTNFFATTPLYNTWKNLNKETLNFAARILKLWENGGISFELPSSRNNTNITIYHKESLIPKNFTAVTIGTTITTKMLDKNAANEETKLIRSMIDIGYTSFRNLPEGLVTVDEEGIHMESKTICHAFFGEALVQLKHANNITTVPEIIKNTLKSFCVRGAVDSEYCNSINPK</sequence>
<reference evidence="2 3" key="1">
    <citation type="journal article" date="2024" name="BMC Genomics">
        <title>De novo assembly and annotation of Popillia japonica's genome with initial clues to its potential as an invasive pest.</title>
        <authorList>
            <person name="Cucini C."/>
            <person name="Boschi S."/>
            <person name="Funari R."/>
            <person name="Cardaioli E."/>
            <person name="Iannotti N."/>
            <person name="Marturano G."/>
            <person name="Paoli F."/>
            <person name="Bruttini M."/>
            <person name="Carapelli A."/>
            <person name="Frati F."/>
            <person name="Nardi F."/>
        </authorList>
    </citation>
    <scope>NUCLEOTIDE SEQUENCE [LARGE SCALE GENOMIC DNA]</scope>
    <source>
        <strain evidence="2">DMR45628</strain>
    </source>
</reference>
<dbReference type="Proteomes" id="UP001458880">
    <property type="component" value="Unassembled WGS sequence"/>
</dbReference>
<keyword evidence="1" id="KW-0812">Transmembrane</keyword>
<comment type="caution">
    <text evidence="2">The sequence shown here is derived from an EMBL/GenBank/DDBJ whole genome shotgun (WGS) entry which is preliminary data.</text>
</comment>
<dbReference type="AlphaFoldDB" id="A0AAW1MFJ7"/>
<keyword evidence="1" id="KW-0472">Membrane</keyword>
<dbReference type="EMBL" id="JASPKY010000053">
    <property type="protein sequence ID" value="KAK9744997.1"/>
    <property type="molecule type" value="Genomic_DNA"/>
</dbReference>
<organism evidence="2 3">
    <name type="scientific">Popillia japonica</name>
    <name type="common">Japanese beetle</name>
    <dbReference type="NCBI Taxonomy" id="7064"/>
    <lineage>
        <taxon>Eukaryota</taxon>
        <taxon>Metazoa</taxon>
        <taxon>Ecdysozoa</taxon>
        <taxon>Arthropoda</taxon>
        <taxon>Hexapoda</taxon>
        <taxon>Insecta</taxon>
        <taxon>Pterygota</taxon>
        <taxon>Neoptera</taxon>
        <taxon>Endopterygota</taxon>
        <taxon>Coleoptera</taxon>
        <taxon>Polyphaga</taxon>
        <taxon>Scarabaeiformia</taxon>
        <taxon>Scarabaeidae</taxon>
        <taxon>Rutelinae</taxon>
        <taxon>Popillia</taxon>
    </lineage>
</organism>
<name>A0AAW1MFJ7_POPJA</name>
<protein>
    <submittedName>
        <fullName evidence="2">Uncharacterized protein</fullName>
    </submittedName>
</protein>
<keyword evidence="3" id="KW-1185">Reference proteome</keyword>
<feature type="transmembrane region" description="Helical" evidence="1">
    <location>
        <begin position="56"/>
        <end position="76"/>
    </location>
</feature>